<dbReference type="InterPro" id="IPR020456">
    <property type="entry name" value="Acylphosphatase"/>
</dbReference>
<evidence type="ECO:0000256" key="4">
    <source>
        <dbReference type="ARBA" id="ARBA00047645"/>
    </source>
</evidence>
<accession>A0ABQ1PBW1</accession>
<dbReference type="InterPro" id="IPR017968">
    <property type="entry name" value="Acylphosphatase_CS"/>
</dbReference>
<feature type="active site" evidence="5">
    <location>
        <position position="47"/>
    </location>
</feature>
<dbReference type="EC" id="3.6.1.7" evidence="2 5"/>
<dbReference type="NCBIfam" id="NF010997">
    <property type="entry name" value="PRK14422.1"/>
    <property type="match status" value="1"/>
</dbReference>
<dbReference type="InterPro" id="IPR036046">
    <property type="entry name" value="Acylphosphatase-like_dom_sf"/>
</dbReference>
<comment type="similarity">
    <text evidence="1 6">Belongs to the acylphosphatase family.</text>
</comment>
<dbReference type="Gene3D" id="3.30.70.100">
    <property type="match status" value="1"/>
</dbReference>
<evidence type="ECO:0000256" key="1">
    <source>
        <dbReference type="ARBA" id="ARBA00005614"/>
    </source>
</evidence>
<evidence type="ECO:0000256" key="3">
    <source>
        <dbReference type="ARBA" id="ARBA00015991"/>
    </source>
</evidence>
<evidence type="ECO:0000256" key="5">
    <source>
        <dbReference type="PROSITE-ProRule" id="PRU00520"/>
    </source>
</evidence>
<comment type="caution">
    <text evidence="8">The sequence shown here is derived from an EMBL/GenBank/DDBJ whole genome shotgun (WGS) entry which is preliminary data.</text>
</comment>
<dbReference type="Pfam" id="PF00708">
    <property type="entry name" value="Acylphosphatase"/>
    <property type="match status" value="1"/>
</dbReference>
<dbReference type="PANTHER" id="PTHR47268:SF4">
    <property type="entry name" value="ACYLPHOSPHATASE"/>
    <property type="match status" value="1"/>
</dbReference>
<dbReference type="PROSITE" id="PS00150">
    <property type="entry name" value="ACYLPHOSPHATASE_1"/>
    <property type="match status" value="1"/>
</dbReference>
<dbReference type="EMBL" id="BMJI01000013">
    <property type="protein sequence ID" value="GGC94173.1"/>
    <property type="molecule type" value="Genomic_DNA"/>
</dbReference>
<dbReference type="PROSITE" id="PS51160">
    <property type="entry name" value="ACYLPHOSPHATASE_3"/>
    <property type="match status" value="1"/>
</dbReference>
<dbReference type="Proteomes" id="UP000597761">
    <property type="component" value="Unassembled WGS sequence"/>
</dbReference>
<dbReference type="PANTHER" id="PTHR47268">
    <property type="entry name" value="ACYLPHOSPHATASE"/>
    <property type="match status" value="1"/>
</dbReference>
<name>A0ABQ1PBW1_9MICC</name>
<comment type="catalytic activity">
    <reaction evidence="4 5">
        <text>an acyl phosphate + H2O = a carboxylate + phosphate + H(+)</text>
        <dbReference type="Rhea" id="RHEA:14965"/>
        <dbReference type="ChEBI" id="CHEBI:15377"/>
        <dbReference type="ChEBI" id="CHEBI:15378"/>
        <dbReference type="ChEBI" id="CHEBI:29067"/>
        <dbReference type="ChEBI" id="CHEBI:43474"/>
        <dbReference type="ChEBI" id="CHEBI:59918"/>
        <dbReference type="EC" id="3.6.1.7"/>
    </reaction>
</comment>
<feature type="active site" evidence="5">
    <location>
        <position position="65"/>
    </location>
</feature>
<evidence type="ECO:0000313" key="8">
    <source>
        <dbReference type="EMBL" id="GGC94173.1"/>
    </source>
</evidence>
<feature type="domain" description="Acylphosphatase-like" evidence="7">
    <location>
        <begin position="32"/>
        <end position="118"/>
    </location>
</feature>
<sequence length="118" mass="12552">MDRRTALPAGTLPRDGCGDYAGRMGVDSDSTRLTAVVSGMVQGVGFRYWAMDQANGLRLTGSASNRADGTVRVVVEGVRDDCEDLLARLRSGRTPGTVEDVRSEFSDATGQFTGFTVS</sequence>
<keyword evidence="5" id="KW-0378">Hydrolase</keyword>
<keyword evidence="9" id="KW-1185">Reference proteome</keyword>
<protein>
    <recommendedName>
        <fullName evidence="3 5">acylphosphatase</fullName>
        <ecNumber evidence="2 5">3.6.1.7</ecNumber>
    </recommendedName>
</protein>
<evidence type="ECO:0000256" key="2">
    <source>
        <dbReference type="ARBA" id="ARBA00012150"/>
    </source>
</evidence>
<evidence type="ECO:0000256" key="6">
    <source>
        <dbReference type="RuleBase" id="RU004168"/>
    </source>
</evidence>
<proteinExistence type="inferred from homology"/>
<gene>
    <name evidence="8" type="primary">acyP</name>
    <name evidence="8" type="ORF">GCM10011512_21510</name>
</gene>
<reference evidence="9" key="1">
    <citation type="journal article" date="2019" name="Int. J. Syst. Evol. Microbiol.">
        <title>The Global Catalogue of Microorganisms (GCM) 10K type strain sequencing project: providing services to taxonomists for standard genome sequencing and annotation.</title>
        <authorList>
            <consortium name="The Broad Institute Genomics Platform"/>
            <consortium name="The Broad Institute Genome Sequencing Center for Infectious Disease"/>
            <person name="Wu L."/>
            <person name="Ma J."/>
        </authorList>
    </citation>
    <scope>NUCLEOTIDE SEQUENCE [LARGE SCALE GENOMIC DNA]</scope>
    <source>
        <strain evidence="9">CGMCC 1.15480</strain>
    </source>
</reference>
<dbReference type="InterPro" id="IPR001792">
    <property type="entry name" value="Acylphosphatase-like_dom"/>
</dbReference>
<organism evidence="8 9">
    <name type="scientific">Tersicoccus solisilvae</name>
    <dbReference type="NCBI Taxonomy" id="1882339"/>
    <lineage>
        <taxon>Bacteria</taxon>
        <taxon>Bacillati</taxon>
        <taxon>Actinomycetota</taxon>
        <taxon>Actinomycetes</taxon>
        <taxon>Micrococcales</taxon>
        <taxon>Micrococcaceae</taxon>
        <taxon>Tersicoccus</taxon>
    </lineage>
</organism>
<evidence type="ECO:0000313" key="9">
    <source>
        <dbReference type="Proteomes" id="UP000597761"/>
    </source>
</evidence>
<evidence type="ECO:0000259" key="7">
    <source>
        <dbReference type="PROSITE" id="PS51160"/>
    </source>
</evidence>
<dbReference type="SUPFAM" id="SSF54975">
    <property type="entry name" value="Acylphosphatase/BLUF domain-like"/>
    <property type="match status" value="1"/>
</dbReference>